<feature type="domain" description="Thioredoxin-like fold" evidence="2">
    <location>
        <begin position="34"/>
        <end position="222"/>
    </location>
</feature>
<evidence type="ECO:0000313" key="3">
    <source>
        <dbReference type="EMBL" id="MXO73637.1"/>
    </source>
</evidence>
<sequence>MKSATIAVAFAAALAATSAVSANTNWVTTVETAGGGHNIGNPAAKVKLTEFVSYTCPHCGTFARESSNPMEVYVATGKVRVDIRHVVRDPVDLTAAMLANCGPAIKFYRNHTALMNSQPRWLAAARSATSAQKSRWSNGPGSARRRAIASDLKLYDVMATRGYERIAIDRCLSDEALARRLAEQTASDDAKWNITSTPSFALDGLLLAGTSDWQTLRAQIDARM</sequence>
<dbReference type="OrthoDB" id="8478320at2"/>
<comment type="caution">
    <text evidence="3">The sequence shown here is derived from an EMBL/GenBank/DDBJ whole genome shotgun (WGS) entry which is preliminary data.</text>
</comment>
<feature type="chain" id="PRO_5026002240" evidence="1">
    <location>
        <begin position="23"/>
        <end position="224"/>
    </location>
</feature>
<evidence type="ECO:0000259" key="2">
    <source>
        <dbReference type="Pfam" id="PF13462"/>
    </source>
</evidence>
<dbReference type="InterPro" id="IPR012336">
    <property type="entry name" value="Thioredoxin-like_fold"/>
</dbReference>
<dbReference type="Gene3D" id="1.10.40.110">
    <property type="match status" value="1"/>
</dbReference>
<dbReference type="RefSeq" id="WP_160609478.1">
    <property type="nucleotide sequence ID" value="NZ_WTZA01000001.1"/>
</dbReference>
<evidence type="ECO:0000313" key="4">
    <source>
        <dbReference type="Proteomes" id="UP000439522"/>
    </source>
</evidence>
<organism evidence="3 4">
    <name type="scientific">Tsuneonella aeria</name>
    <dbReference type="NCBI Taxonomy" id="1837929"/>
    <lineage>
        <taxon>Bacteria</taxon>
        <taxon>Pseudomonadati</taxon>
        <taxon>Pseudomonadota</taxon>
        <taxon>Alphaproteobacteria</taxon>
        <taxon>Sphingomonadales</taxon>
        <taxon>Erythrobacteraceae</taxon>
        <taxon>Tsuneonella</taxon>
    </lineage>
</organism>
<gene>
    <name evidence="3" type="ORF">GRI40_00160</name>
</gene>
<dbReference type="Proteomes" id="UP000439522">
    <property type="component" value="Unassembled WGS sequence"/>
</dbReference>
<keyword evidence="4" id="KW-1185">Reference proteome</keyword>
<dbReference type="AlphaFoldDB" id="A0A6I4TAE1"/>
<reference evidence="3 4" key="1">
    <citation type="submission" date="2019-12" db="EMBL/GenBank/DDBJ databases">
        <title>Genomic-based taxomic classification of the family Erythrobacteraceae.</title>
        <authorList>
            <person name="Xu L."/>
        </authorList>
    </citation>
    <scope>NUCLEOTIDE SEQUENCE [LARGE SCALE GENOMIC DNA]</scope>
    <source>
        <strain evidence="3 4">100921-2</strain>
    </source>
</reference>
<proteinExistence type="predicted"/>
<evidence type="ECO:0000256" key="1">
    <source>
        <dbReference type="SAM" id="SignalP"/>
    </source>
</evidence>
<protein>
    <submittedName>
        <fullName evidence="3">Thioredoxin domain-containing protein</fullName>
    </submittedName>
</protein>
<dbReference type="Gene3D" id="3.40.30.10">
    <property type="entry name" value="Glutaredoxin"/>
    <property type="match status" value="1"/>
</dbReference>
<dbReference type="SUPFAM" id="SSF52833">
    <property type="entry name" value="Thioredoxin-like"/>
    <property type="match status" value="1"/>
</dbReference>
<name>A0A6I4TAE1_9SPHN</name>
<dbReference type="Pfam" id="PF13462">
    <property type="entry name" value="Thioredoxin_4"/>
    <property type="match status" value="1"/>
</dbReference>
<feature type="signal peptide" evidence="1">
    <location>
        <begin position="1"/>
        <end position="22"/>
    </location>
</feature>
<keyword evidence="1" id="KW-0732">Signal</keyword>
<accession>A0A6I4TAE1</accession>
<dbReference type="EMBL" id="WTZA01000001">
    <property type="protein sequence ID" value="MXO73637.1"/>
    <property type="molecule type" value="Genomic_DNA"/>
</dbReference>
<dbReference type="InterPro" id="IPR036249">
    <property type="entry name" value="Thioredoxin-like_sf"/>
</dbReference>